<name>A0ABM7V6Z7_9FLAO</name>
<dbReference type="EMBL" id="AP025184">
    <property type="protein sequence ID" value="BDB55332.1"/>
    <property type="molecule type" value="Genomic_DNA"/>
</dbReference>
<evidence type="ECO:0000313" key="1">
    <source>
        <dbReference type="EMBL" id="BDB55332.1"/>
    </source>
</evidence>
<reference evidence="1 2" key="1">
    <citation type="journal article" date="2022" name="Int. J. Syst. Evol. Microbiol.">
        <title>Flavobacterium ammonificans sp. nov. and Flavobacterium ammoniigenes sp. nov., ammonifying bacteria isolated from surface river water.</title>
        <authorList>
            <person name="Watanabe K."/>
            <person name="Kitamura T."/>
            <person name="Ogata Y."/>
            <person name="Shindo C."/>
            <person name="Suda W."/>
        </authorList>
    </citation>
    <scope>NUCLEOTIDE SEQUENCE [LARGE SCALE GENOMIC DNA]</scope>
    <source>
        <strain evidence="1 2">GENT5</strain>
    </source>
</reference>
<proteinExistence type="predicted"/>
<sequence length="128" mass="15079">MKTIFYILSFYFFLFGLGNDYAYCAQNIQSSITENCNSKLNQTQFFKTKEYSFIVIEFTDIELEEDYHNDDNLDTATTLILNKYWKSNCQLNLDTVFVSYLDNNYNPTNTSLSLLTSPLYLKNNVFRI</sequence>
<dbReference type="RefSeq" id="WP_229316717.1">
    <property type="nucleotide sequence ID" value="NZ_AP025184.1"/>
</dbReference>
<reference evidence="1 2" key="2">
    <citation type="journal article" date="2022" name="Microorganisms">
        <title>Complete Genome Sequences of Two Flavobacterium ammonificans Strains and a Flavobacterium ammoniigenes Strain of Ammonifying Bacterioplankton Isolated from Surface River Water.</title>
        <authorList>
            <person name="Suda W."/>
            <person name="Ogata Y."/>
            <person name="Shindo C."/>
            <person name="Watanabe K."/>
        </authorList>
    </citation>
    <scope>NUCLEOTIDE SEQUENCE [LARGE SCALE GENOMIC DNA]</scope>
    <source>
        <strain evidence="1 2">GENT5</strain>
    </source>
</reference>
<dbReference type="Proteomes" id="UP001319867">
    <property type="component" value="Chromosome"/>
</dbReference>
<accession>A0ABM7V6Z7</accession>
<gene>
    <name evidence="1" type="ORF">GENT5_16370</name>
</gene>
<keyword evidence="2" id="KW-1185">Reference proteome</keyword>
<organism evidence="1 2">
    <name type="scientific">Flavobacterium ammoniigenes</name>
    <dbReference type="NCBI Taxonomy" id="1751095"/>
    <lineage>
        <taxon>Bacteria</taxon>
        <taxon>Pseudomonadati</taxon>
        <taxon>Bacteroidota</taxon>
        <taxon>Flavobacteriia</taxon>
        <taxon>Flavobacteriales</taxon>
        <taxon>Flavobacteriaceae</taxon>
        <taxon>Flavobacterium</taxon>
    </lineage>
</organism>
<evidence type="ECO:0000313" key="2">
    <source>
        <dbReference type="Proteomes" id="UP001319867"/>
    </source>
</evidence>
<protein>
    <submittedName>
        <fullName evidence="1">Uncharacterized protein</fullName>
    </submittedName>
</protein>